<accession>D9TKC1</accession>
<dbReference type="Proteomes" id="UP000000347">
    <property type="component" value="Chromosome"/>
</dbReference>
<keyword evidence="1" id="KW-0812">Transmembrane</keyword>
<feature type="transmembrane region" description="Helical" evidence="1">
    <location>
        <begin position="60"/>
        <end position="77"/>
    </location>
</feature>
<protein>
    <submittedName>
        <fullName evidence="2">Uncharacterized protein</fullName>
    </submittedName>
</protein>
<dbReference type="AlphaFoldDB" id="D9TKC1"/>
<keyword evidence="1" id="KW-0472">Membrane</keyword>
<evidence type="ECO:0000313" key="2">
    <source>
        <dbReference type="EMBL" id="ADL42453.1"/>
    </source>
</evidence>
<dbReference type="STRING" id="608506.COB47_1154"/>
<reference evidence="2 3" key="1">
    <citation type="journal article" date="2010" name="J. Bacteriol.">
        <title>Complete genome sequence of the cellulolytic thermophile Caldicellulosiruptor obsidiansis OB47T.</title>
        <authorList>
            <person name="Elkins J.G."/>
            <person name="Lochner A."/>
            <person name="Hamilton-Brehm S.D."/>
            <person name="Davenport K.W."/>
            <person name="Podar M."/>
            <person name="Brown S.D."/>
            <person name="Land M.L."/>
            <person name="Hauser L.J."/>
            <person name="Klingeman D.M."/>
            <person name="Raman B."/>
            <person name="Goodwin L.A."/>
            <person name="Tapia R."/>
            <person name="Meincke L.J."/>
            <person name="Detter J.C."/>
            <person name="Bruce D.C."/>
            <person name="Han C.S."/>
            <person name="Palumbo A.V."/>
            <person name="Cottingham R.W."/>
            <person name="Keller M."/>
            <person name="Graham D.E."/>
        </authorList>
    </citation>
    <scope>NUCLEOTIDE SEQUENCE [LARGE SCALE GENOMIC DNA]</scope>
    <source>
        <strain evidence="3">ATCC BAA-2073 / strain OB47</strain>
    </source>
</reference>
<name>D9TKC1_CALOO</name>
<feature type="transmembrane region" description="Helical" evidence="1">
    <location>
        <begin position="33"/>
        <end position="54"/>
    </location>
</feature>
<keyword evidence="3" id="KW-1185">Reference proteome</keyword>
<sequence length="80" mass="7990">MNSKISKPISTIELKGTELLDVSGGGNLKLNDLGFYLSGVGGTTLGYVVAGAVFGSAAGPVGSLVGAIIGGGVYWLIDQF</sequence>
<organism evidence="2 3">
    <name type="scientific">Caldicellulosiruptor obsidiansis (strain ATCC BAA-2073 / JCM 16842 / OB47)</name>
    <dbReference type="NCBI Taxonomy" id="608506"/>
    <lineage>
        <taxon>Bacteria</taxon>
        <taxon>Bacillati</taxon>
        <taxon>Bacillota</taxon>
        <taxon>Bacillota incertae sedis</taxon>
        <taxon>Caldicellulosiruptorales</taxon>
        <taxon>Caldicellulosiruptoraceae</taxon>
        <taxon>Caldicellulosiruptor</taxon>
    </lineage>
</organism>
<dbReference type="KEGG" id="cob:COB47_1154"/>
<dbReference type="EMBL" id="CP002164">
    <property type="protein sequence ID" value="ADL42453.1"/>
    <property type="molecule type" value="Genomic_DNA"/>
</dbReference>
<dbReference type="RefSeq" id="WP_013290453.1">
    <property type="nucleotide sequence ID" value="NC_014392.1"/>
</dbReference>
<evidence type="ECO:0000313" key="3">
    <source>
        <dbReference type="Proteomes" id="UP000000347"/>
    </source>
</evidence>
<dbReference type="OrthoDB" id="9970450at2"/>
<gene>
    <name evidence="2" type="ordered locus">COB47_1154</name>
</gene>
<dbReference type="HOGENOM" id="CLU_2583098_0_0_9"/>
<keyword evidence="1" id="KW-1133">Transmembrane helix</keyword>
<evidence type="ECO:0000256" key="1">
    <source>
        <dbReference type="SAM" id="Phobius"/>
    </source>
</evidence>
<proteinExistence type="predicted"/>